<proteinExistence type="predicted"/>
<dbReference type="EMBL" id="QNZM01000202">
    <property type="protein sequence ID" value="RTZ79869.1"/>
    <property type="molecule type" value="Genomic_DNA"/>
</dbReference>
<dbReference type="InterPro" id="IPR040982">
    <property type="entry name" value="DNA_pol3_finger"/>
</dbReference>
<protein>
    <recommendedName>
        <fullName evidence="3">DNA polymerase III subunit alpha</fullName>
        <ecNumber evidence="2">2.7.7.7</ecNumber>
    </recommendedName>
</protein>
<comment type="subcellular location">
    <subcellularLocation>
        <location evidence="1">Cytoplasm</location>
    </subcellularLocation>
</comment>
<dbReference type="AlphaFoldDB" id="A0A432G8Q5"/>
<evidence type="ECO:0000256" key="7">
    <source>
        <dbReference type="ARBA" id="ARBA00022932"/>
    </source>
</evidence>
<name>A0A432G8Q5_9DELT</name>
<dbReference type="InterPro" id="IPR029460">
    <property type="entry name" value="DNAPol_HHH"/>
</dbReference>
<accession>A0A432G8Q5</accession>
<evidence type="ECO:0000259" key="9">
    <source>
        <dbReference type="SMART" id="SM00481"/>
    </source>
</evidence>
<gene>
    <name evidence="10" type="ORF">DSY98_05235</name>
</gene>
<dbReference type="Pfam" id="PF07733">
    <property type="entry name" value="DNA_pol3_alpha"/>
    <property type="match status" value="1"/>
</dbReference>
<evidence type="ECO:0000313" key="11">
    <source>
        <dbReference type="Proteomes" id="UP000286732"/>
    </source>
</evidence>
<dbReference type="Gene3D" id="1.10.150.870">
    <property type="match status" value="2"/>
</dbReference>
<dbReference type="GO" id="GO:0008408">
    <property type="term" value="F:3'-5' exonuclease activity"/>
    <property type="evidence" value="ECO:0007669"/>
    <property type="project" value="InterPro"/>
</dbReference>
<dbReference type="SUPFAM" id="SSF89550">
    <property type="entry name" value="PHP domain-like"/>
    <property type="match status" value="1"/>
</dbReference>
<evidence type="ECO:0000256" key="5">
    <source>
        <dbReference type="ARBA" id="ARBA00022695"/>
    </source>
</evidence>
<dbReference type="Pfam" id="PF17657">
    <property type="entry name" value="DNA_pol3_finger"/>
    <property type="match status" value="1"/>
</dbReference>
<comment type="caution">
    <text evidence="10">The sequence shown here is derived from an EMBL/GenBank/DDBJ whole genome shotgun (WGS) entry which is preliminary data.</text>
</comment>
<reference evidence="10 11" key="1">
    <citation type="submission" date="2018-06" db="EMBL/GenBank/DDBJ databases">
        <title>Combined omics and stable isotope probing to characterize newly discovered Mariana Back-Arc vent microbial communities.</title>
        <authorList>
            <person name="Trembath-Reichert E."/>
            <person name="Huber J.A."/>
        </authorList>
    </citation>
    <scope>NUCLEOTIDE SEQUENCE [LARGE SCALE GENOMIC DNA]</scope>
    <source>
        <strain evidence="10">MAG 63_2</strain>
    </source>
</reference>
<keyword evidence="5" id="KW-0548">Nucleotidyltransferase</keyword>
<evidence type="ECO:0000313" key="10">
    <source>
        <dbReference type="EMBL" id="RTZ79869.1"/>
    </source>
</evidence>
<dbReference type="GO" id="GO:0006260">
    <property type="term" value="P:DNA replication"/>
    <property type="evidence" value="ECO:0007669"/>
    <property type="project" value="UniProtKB-KW"/>
</dbReference>
<dbReference type="InterPro" id="IPR016195">
    <property type="entry name" value="Pol/histidinol_Pase-like"/>
</dbReference>
<dbReference type="InterPro" id="IPR004805">
    <property type="entry name" value="DnaE2/DnaE/PolC"/>
</dbReference>
<evidence type="ECO:0000256" key="2">
    <source>
        <dbReference type="ARBA" id="ARBA00012417"/>
    </source>
</evidence>
<dbReference type="InterPro" id="IPR003141">
    <property type="entry name" value="Pol/His_phosphatase_N"/>
</dbReference>
<evidence type="ECO:0000256" key="8">
    <source>
        <dbReference type="ARBA" id="ARBA00049244"/>
    </source>
</evidence>
<dbReference type="PANTHER" id="PTHR32294:SF0">
    <property type="entry name" value="DNA POLYMERASE III SUBUNIT ALPHA"/>
    <property type="match status" value="1"/>
</dbReference>
<dbReference type="InterPro" id="IPR011708">
    <property type="entry name" value="DNA_pol3_alpha_NTPase_dom"/>
</dbReference>
<dbReference type="InterPro" id="IPR004013">
    <property type="entry name" value="PHP_dom"/>
</dbReference>
<dbReference type="NCBIfam" id="NF004226">
    <property type="entry name" value="PRK05673.1"/>
    <property type="match status" value="1"/>
</dbReference>
<dbReference type="NCBIfam" id="TIGR00594">
    <property type="entry name" value="polc"/>
    <property type="match status" value="1"/>
</dbReference>
<dbReference type="GO" id="GO:0005737">
    <property type="term" value="C:cytoplasm"/>
    <property type="evidence" value="ECO:0007669"/>
    <property type="project" value="UniProtKB-SubCell"/>
</dbReference>
<dbReference type="EC" id="2.7.7.7" evidence="2"/>
<organism evidence="10 11">
    <name type="scientific">SAR324 cluster bacterium</name>
    <dbReference type="NCBI Taxonomy" id="2024889"/>
    <lineage>
        <taxon>Bacteria</taxon>
        <taxon>Deltaproteobacteria</taxon>
        <taxon>SAR324 cluster</taxon>
    </lineage>
</organism>
<keyword evidence="4" id="KW-0808">Transferase</keyword>
<feature type="domain" description="Polymerase/histidinol phosphatase N-terminal" evidence="9">
    <location>
        <begin position="3"/>
        <end position="70"/>
    </location>
</feature>
<keyword evidence="7" id="KW-0239">DNA-directed DNA polymerase</keyword>
<dbReference type="Pfam" id="PF02811">
    <property type="entry name" value="PHP"/>
    <property type="match status" value="1"/>
</dbReference>
<dbReference type="GO" id="GO:0003887">
    <property type="term" value="F:DNA-directed DNA polymerase activity"/>
    <property type="evidence" value="ECO:0007669"/>
    <property type="project" value="UniProtKB-KW"/>
</dbReference>
<evidence type="ECO:0000256" key="6">
    <source>
        <dbReference type="ARBA" id="ARBA00022705"/>
    </source>
</evidence>
<dbReference type="GO" id="GO:0003676">
    <property type="term" value="F:nucleic acid binding"/>
    <property type="evidence" value="ECO:0007669"/>
    <property type="project" value="InterPro"/>
</dbReference>
<comment type="catalytic activity">
    <reaction evidence="8">
        <text>DNA(n) + a 2'-deoxyribonucleoside 5'-triphosphate = DNA(n+1) + diphosphate</text>
        <dbReference type="Rhea" id="RHEA:22508"/>
        <dbReference type="Rhea" id="RHEA-COMP:17339"/>
        <dbReference type="Rhea" id="RHEA-COMP:17340"/>
        <dbReference type="ChEBI" id="CHEBI:33019"/>
        <dbReference type="ChEBI" id="CHEBI:61560"/>
        <dbReference type="ChEBI" id="CHEBI:173112"/>
        <dbReference type="EC" id="2.7.7.7"/>
    </reaction>
</comment>
<evidence type="ECO:0000256" key="3">
    <source>
        <dbReference type="ARBA" id="ARBA00019114"/>
    </source>
</evidence>
<dbReference type="InterPro" id="IPR041931">
    <property type="entry name" value="DNA_pol3_alpha_thumb_dom"/>
</dbReference>
<dbReference type="PANTHER" id="PTHR32294">
    <property type="entry name" value="DNA POLYMERASE III SUBUNIT ALPHA"/>
    <property type="match status" value="1"/>
</dbReference>
<dbReference type="Proteomes" id="UP000286732">
    <property type="component" value="Unassembled WGS sequence"/>
</dbReference>
<dbReference type="CDD" id="cd04485">
    <property type="entry name" value="DnaE_OBF"/>
    <property type="match status" value="1"/>
</dbReference>
<dbReference type="Pfam" id="PF01336">
    <property type="entry name" value="tRNA_anti-codon"/>
    <property type="match status" value="1"/>
</dbReference>
<dbReference type="InterPro" id="IPR004365">
    <property type="entry name" value="NA-bd_OB_tRNA"/>
</dbReference>
<evidence type="ECO:0000256" key="4">
    <source>
        <dbReference type="ARBA" id="ARBA00022679"/>
    </source>
</evidence>
<dbReference type="Gene3D" id="1.10.10.1600">
    <property type="entry name" value="Bacterial DNA polymerase III alpha subunit, thumb domain"/>
    <property type="match status" value="1"/>
</dbReference>
<dbReference type="Gene3D" id="3.20.20.140">
    <property type="entry name" value="Metal-dependent hydrolases"/>
    <property type="match status" value="1"/>
</dbReference>
<evidence type="ECO:0000256" key="1">
    <source>
        <dbReference type="ARBA" id="ARBA00004496"/>
    </source>
</evidence>
<dbReference type="Pfam" id="PF14579">
    <property type="entry name" value="HHH_6"/>
    <property type="match status" value="1"/>
</dbReference>
<dbReference type="SMART" id="SM00481">
    <property type="entry name" value="POLIIIAc"/>
    <property type="match status" value="1"/>
</dbReference>
<sequence>MFTHLHLHTQYSLLEGAIRIKDLVTALKKNGFESCAVTDHGNMFGAVEFFHTLKEEGLKPIIGMGASVIEDDPEEVLTESGPAKSSIGQTQFLCQNRLGYHNLGFLASLSYTEGKVKGVPCINHQLLEKYNEGLIALSGGMKGQINKHFLDGRPDDARRVALWYRDVFSNRYYIELQNTGLPEQQELNQQLIRLGHELDIPLVGTNDCLYLTPEEAEAQYILWLMGLQRRVTDEGVPQQLGSQRYLKSPEEMLSAFAELPPTALNNTSIIAEQCDVSLENKKTFLPQIATRESETLDSKLREDAEKGLKNRLVKLYELYAPEVPFEEFREPYSERLSFELEVIIQMEFPGYFLIVSEFIKWAKDNGVSVGPGRGSGAGSLVAYALLITDIDPLRYGLLFERFLNPYRVNLPDFDIDFDVEGREKVIEHVREKYGDKNVCQISTFGSLKAKAVVRGVARVLDFPYSEADKIAKLVPNDLNITLDQALAKEPELALLAAEGSENEQRLIKFSRQLEDLNTHMGTHAAGVIIMDQDIREVMPVCTGKEGALQSMYPMKYAEDQGAVKFDFLGLQNLSTIDNTLDLIKTSRPDSASIDISSIPMDDSLTFDLFCRADTIGVFQLESSGMKRLVSNMQPSVFGDIVAILALYRPGPLGSGMVEDYVQCKHGRKRVIYPHPLMADILRETYGVLVYQEQIIQGVQVLAGFSLGQADLLRRAIGKKTPEVLAEQRLQFVEGCLKNPEFVEKCPKSSTPEEKANEIFDTINYFSGYGFNKSHSVAYGLISYQTAFLKAHYPVQLMAALFNGSINNQDNVISYISECKAMGVNVLPPDVNHSAKTFTVAPTGFRISVRTISHFERDFCGTSPAKETVPEEWIEPLRNSMKILKNRDFKEEAEFLEFFAQTTESSSGKLNTLNSKVNIAIFDLKSPFSAWLRREARIEVIRFGLNAVKNVGSKAVDAILKVRNEHGQLTDFMEFMKKVDLKEVNKRMIETLVKCGAFDSLHENRSQLFAAIDSAFHLAQEFQRAEEPSQDSLFELMDAGDAEATETQLEFPEVRNWPKRERLNQEKTALGFYVSGHPLDSYVSEIKILATTTAKMKEGLHAEKDKVSLVGIVVNNTVRLNQSNEKFAIVTLEDTRGTIEFPVFASVYEKVGELLESDDPLLISGRVNYRDEEAGMFVDNVHRLSELRETEAKSMLIKIGAESLNQESVSLLRKTLQKYSGDKPFTFSVQTPEAVSVTITPEERINITSTLIEELEEILPHQTLEFGYPSLKNFR</sequence>
<keyword evidence="6" id="KW-0235">DNA replication</keyword>